<dbReference type="InterPro" id="IPR050268">
    <property type="entry name" value="NADH-dep_flavin_reductase"/>
</dbReference>
<gene>
    <name evidence="4" type="ORF">RVF87_02320</name>
</gene>
<organism evidence="4 5">
    <name type="scientific">Gordonia hydrophobica</name>
    <dbReference type="NCBI Taxonomy" id="40516"/>
    <lineage>
        <taxon>Bacteria</taxon>
        <taxon>Bacillati</taxon>
        <taxon>Actinomycetota</taxon>
        <taxon>Actinomycetes</taxon>
        <taxon>Mycobacteriales</taxon>
        <taxon>Gordoniaceae</taxon>
        <taxon>Gordonia</taxon>
    </lineage>
</organism>
<comment type="similarity">
    <text evidence="1">Belongs to the non-flavoprotein flavin reductase family.</text>
</comment>
<dbReference type="InterPro" id="IPR012349">
    <property type="entry name" value="Split_barrel_FMN-bd"/>
</dbReference>
<dbReference type="PANTHER" id="PTHR30466">
    <property type="entry name" value="FLAVIN REDUCTASE"/>
    <property type="match status" value="1"/>
</dbReference>
<keyword evidence="5" id="KW-1185">Reference proteome</keyword>
<name>A0ABZ2U500_9ACTN</name>
<keyword evidence="2 4" id="KW-0560">Oxidoreductase</keyword>
<dbReference type="Gene3D" id="2.30.110.10">
    <property type="entry name" value="Electron Transport, Fmn-binding Protein, Chain A"/>
    <property type="match status" value="1"/>
</dbReference>
<evidence type="ECO:0000256" key="2">
    <source>
        <dbReference type="ARBA" id="ARBA00023002"/>
    </source>
</evidence>
<dbReference type="SMART" id="SM00903">
    <property type="entry name" value="Flavin_Reduct"/>
    <property type="match status" value="1"/>
</dbReference>
<dbReference type="Proteomes" id="UP001479933">
    <property type="component" value="Chromosome"/>
</dbReference>
<dbReference type="PANTHER" id="PTHR30466:SF11">
    <property type="entry name" value="FLAVIN-DEPENDENT MONOOXYGENASE, REDUCTASE SUBUNIT HSAB"/>
    <property type="match status" value="1"/>
</dbReference>
<dbReference type="GO" id="GO:0016491">
    <property type="term" value="F:oxidoreductase activity"/>
    <property type="evidence" value="ECO:0007669"/>
    <property type="project" value="UniProtKB-KW"/>
</dbReference>
<feature type="domain" description="Flavin reductase like" evidence="3">
    <location>
        <begin position="29"/>
        <end position="173"/>
    </location>
</feature>
<sequence>MDTPLRSSRTHVIEATCPDAVREQYRTALSHFGSGVVIVTSTDDDGSPIGMTVGSFSSISMEPPLVGFFAAHTSTTLPGILGRGTFCVNVLAESQHALARSFARTGADKFAGVEWTPDAAGSPRLADAHAWIGCTLDVRTSIGDHDLVVGAVDTLVIPTESDPLLFHRSMFHGLRPTR</sequence>
<reference evidence="4 5" key="1">
    <citation type="journal article" date="2023" name="Virus Evol.">
        <title>Computational host range prediction-The good, the bad, and the ugly.</title>
        <authorList>
            <person name="Howell A.A."/>
            <person name="Versoza C.J."/>
            <person name="Pfeifer S.P."/>
        </authorList>
    </citation>
    <scope>NUCLEOTIDE SEQUENCE [LARGE SCALE GENOMIC DNA]</scope>
    <source>
        <strain evidence="4 5">1610/1b</strain>
    </source>
</reference>
<dbReference type="EMBL" id="CP136137">
    <property type="protein sequence ID" value="WYY07944.1"/>
    <property type="molecule type" value="Genomic_DNA"/>
</dbReference>
<dbReference type="InterPro" id="IPR002563">
    <property type="entry name" value="Flavin_Rdtase-like_dom"/>
</dbReference>
<evidence type="ECO:0000313" key="4">
    <source>
        <dbReference type="EMBL" id="WYY07944.1"/>
    </source>
</evidence>
<evidence type="ECO:0000259" key="3">
    <source>
        <dbReference type="SMART" id="SM00903"/>
    </source>
</evidence>
<evidence type="ECO:0000256" key="1">
    <source>
        <dbReference type="ARBA" id="ARBA00008898"/>
    </source>
</evidence>
<accession>A0ABZ2U500</accession>
<dbReference type="Pfam" id="PF01613">
    <property type="entry name" value="Flavin_Reduct"/>
    <property type="match status" value="1"/>
</dbReference>
<dbReference type="SUPFAM" id="SSF50475">
    <property type="entry name" value="FMN-binding split barrel"/>
    <property type="match status" value="1"/>
</dbReference>
<dbReference type="RefSeq" id="WP_084247604.1">
    <property type="nucleotide sequence ID" value="NZ_CP136137.1"/>
</dbReference>
<evidence type="ECO:0000313" key="5">
    <source>
        <dbReference type="Proteomes" id="UP001479933"/>
    </source>
</evidence>
<proteinExistence type="inferred from homology"/>
<dbReference type="EC" id="1.-.-.-" evidence="4"/>
<protein>
    <submittedName>
        <fullName evidence="4">Flavin reductase family protein</fullName>
        <ecNumber evidence="4">1.-.-.-</ecNumber>
    </submittedName>
</protein>